<accession>A0A2H1VAW8</accession>
<dbReference type="AlphaFoldDB" id="A0A2H1VAW8"/>
<organism evidence="5">
    <name type="scientific">Spodoptera frugiperda</name>
    <name type="common">Fall armyworm</name>
    <dbReference type="NCBI Taxonomy" id="7108"/>
    <lineage>
        <taxon>Eukaryota</taxon>
        <taxon>Metazoa</taxon>
        <taxon>Ecdysozoa</taxon>
        <taxon>Arthropoda</taxon>
        <taxon>Hexapoda</taxon>
        <taxon>Insecta</taxon>
        <taxon>Pterygota</taxon>
        <taxon>Neoptera</taxon>
        <taxon>Endopterygota</taxon>
        <taxon>Lepidoptera</taxon>
        <taxon>Glossata</taxon>
        <taxon>Ditrysia</taxon>
        <taxon>Noctuoidea</taxon>
        <taxon>Noctuidae</taxon>
        <taxon>Amphipyrinae</taxon>
        <taxon>Spodoptera</taxon>
    </lineage>
</organism>
<evidence type="ECO:0000256" key="3">
    <source>
        <dbReference type="ARBA" id="ARBA00022833"/>
    </source>
</evidence>
<dbReference type="InterPro" id="IPR007588">
    <property type="entry name" value="Znf_FLYWCH"/>
</dbReference>
<dbReference type="Pfam" id="PF04500">
    <property type="entry name" value="FLYWCH"/>
    <property type="match status" value="1"/>
</dbReference>
<feature type="domain" description="FLYWCH-type" evidence="4">
    <location>
        <begin position="61"/>
        <end position="114"/>
    </location>
</feature>
<name>A0A2H1VAW8_SPOFR</name>
<keyword evidence="3" id="KW-0862">Zinc</keyword>
<keyword evidence="2" id="KW-0863">Zinc-finger</keyword>
<dbReference type="GO" id="GO:0008270">
    <property type="term" value="F:zinc ion binding"/>
    <property type="evidence" value="ECO:0007669"/>
    <property type="project" value="UniProtKB-KW"/>
</dbReference>
<evidence type="ECO:0000256" key="1">
    <source>
        <dbReference type="ARBA" id="ARBA00022723"/>
    </source>
</evidence>
<dbReference type="EMBL" id="ODYU01001575">
    <property type="protein sequence ID" value="SOQ37988.1"/>
    <property type="molecule type" value="Genomic_DNA"/>
</dbReference>
<evidence type="ECO:0000256" key="2">
    <source>
        <dbReference type="ARBA" id="ARBA00022771"/>
    </source>
</evidence>
<protein>
    <submittedName>
        <fullName evidence="5">SFRICE_019324</fullName>
    </submittedName>
</protein>
<dbReference type="Gene3D" id="2.20.25.240">
    <property type="match status" value="1"/>
</dbReference>
<sequence length="130" mass="14765">MDECELATLNGRKVFVYQGYTFSQHGPSPRNRYCSKKQSLKCPASLVVDPSDLQYEVITLNGKSIILYQNHTFSKQGPSFRYQSCSKRARKNCPAKLILNADGTLKLTRTDHNHPPPNIIKTSAGHFYRM</sequence>
<evidence type="ECO:0000313" key="5">
    <source>
        <dbReference type="EMBL" id="SOQ37988.1"/>
    </source>
</evidence>
<evidence type="ECO:0000259" key="4">
    <source>
        <dbReference type="Pfam" id="PF04500"/>
    </source>
</evidence>
<reference evidence="5" key="1">
    <citation type="submission" date="2016-07" db="EMBL/GenBank/DDBJ databases">
        <authorList>
            <person name="Bretaudeau A."/>
        </authorList>
    </citation>
    <scope>NUCLEOTIDE SEQUENCE</scope>
    <source>
        <strain evidence="5">Rice</strain>
        <tissue evidence="5">Whole body</tissue>
    </source>
</reference>
<gene>
    <name evidence="5" type="ORF">SFRICE_019324</name>
</gene>
<keyword evidence="1" id="KW-0479">Metal-binding</keyword>
<proteinExistence type="predicted"/>